<evidence type="ECO:0000256" key="2">
    <source>
        <dbReference type="ARBA" id="ARBA00022692"/>
    </source>
</evidence>
<keyword evidence="4 9" id="KW-1133">Transmembrane helix</keyword>
<feature type="region of interest" description="Disordered" evidence="8">
    <location>
        <begin position="508"/>
        <end position="564"/>
    </location>
</feature>
<dbReference type="RefSeq" id="XP_031555135.1">
    <property type="nucleotide sequence ID" value="XM_031699275.1"/>
</dbReference>
<evidence type="ECO:0000256" key="6">
    <source>
        <dbReference type="ARBA" id="ARBA00023157"/>
    </source>
</evidence>
<proteinExistence type="predicted"/>
<keyword evidence="5 9" id="KW-0472">Membrane</keyword>
<feature type="region of interest" description="Disordered" evidence="8">
    <location>
        <begin position="237"/>
        <end position="265"/>
    </location>
</feature>
<dbReference type="GeneID" id="116292038"/>
<name>A0A6P8HR73_ACTTE</name>
<feature type="region of interest" description="Disordered" evidence="8">
    <location>
        <begin position="423"/>
        <end position="458"/>
    </location>
</feature>
<dbReference type="InterPro" id="IPR036179">
    <property type="entry name" value="Ig-like_dom_sf"/>
</dbReference>
<dbReference type="PANTHER" id="PTHR13869:SF24">
    <property type="entry name" value="BASEMENT MEMBRANE-SPECIFIC HEPARAN SULFATE PROTEOGLYCAN CORE PROTEIN-LIKE"/>
    <property type="match status" value="1"/>
</dbReference>
<accession>A0A6P8HR73</accession>
<dbReference type="Gene3D" id="2.60.40.10">
    <property type="entry name" value="Immunoglobulins"/>
    <property type="match status" value="2"/>
</dbReference>
<gene>
    <name evidence="11" type="primary">LOC116292038</name>
</gene>
<dbReference type="AlphaFoldDB" id="A0A6P8HR73"/>
<keyword evidence="10" id="KW-1185">Reference proteome</keyword>
<sequence length="564" mass="62266">MTREEGEDAVFMFNTSTSILEVAWGIRDGNSINLKPRLIRVDIISGVQLTPNAGYAGRVSFVGNLSKAQAWFKITNLNINDTNQYMAKIRVRGTSFYKYIPAQLTVIKQPVLISSPGPLTREVGQDVVFVVNSTAMSEATWGVRLGDTNDLKITFDRVFNPGGAFPDTKINSTSYAGRVSFVGDLTKGQAWFKITNLNINDTNNYMAKIRVRGTSFYKYIPAQLTVIKPPVTTEPLKTSTKELTTGVSSSQTSPRPTTSQVPQLSNRSMSINVVKDVVGDFSDSNSAAFKQFSENFVSEINSVYKNIHIFEKAKVTSLSENIIPVKFVVYFKSTIKPDEICGPLKDAVKDNRLGSLKIVPGSLGCSNDPNTSFPKKQSNSASTCTSIIVACVTVNIFLILVVVFLLIYIWRLRLNTEKRAGIRNSSSIQDKNPEANENVHPMEDTSQGMTTKTARTPNAEKELYETINENRVKNNVAIATTVKHTSGPSVGVQGDAPSFPQHYQELQRKAPNPTPLYEPLKQQGVSNKEELASEGPKTYEQLQQSASGREYQSLKSHKDTESKV</sequence>
<reference evidence="11" key="1">
    <citation type="submission" date="2025-08" db="UniProtKB">
        <authorList>
            <consortium name="RefSeq"/>
        </authorList>
    </citation>
    <scope>IDENTIFICATION</scope>
    <source>
        <tissue evidence="11">Tentacle</tissue>
    </source>
</reference>
<dbReference type="InterPro" id="IPR000920">
    <property type="entry name" value="Myelin_P0-rel"/>
</dbReference>
<feature type="compositionally biased region" description="Low complexity" evidence="8">
    <location>
        <begin position="247"/>
        <end position="263"/>
    </location>
</feature>
<feature type="compositionally biased region" description="Polar residues" evidence="8">
    <location>
        <begin position="444"/>
        <end position="456"/>
    </location>
</feature>
<dbReference type="KEGG" id="aten:116292038"/>
<dbReference type="Proteomes" id="UP000515163">
    <property type="component" value="Unplaced"/>
</dbReference>
<organism evidence="10 11">
    <name type="scientific">Actinia tenebrosa</name>
    <name type="common">Australian red waratah sea anemone</name>
    <dbReference type="NCBI Taxonomy" id="6105"/>
    <lineage>
        <taxon>Eukaryota</taxon>
        <taxon>Metazoa</taxon>
        <taxon>Cnidaria</taxon>
        <taxon>Anthozoa</taxon>
        <taxon>Hexacorallia</taxon>
        <taxon>Actiniaria</taxon>
        <taxon>Actiniidae</taxon>
        <taxon>Actinia</taxon>
    </lineage>
</organism>
<evidence type="ECO:0000256" key="7">
    <source>
        <dbReference type="ARBA" id="ARBA00023319"/>
    </source>
</evidence>
<evidence type="ECO:0000256" key="1">
    <source>
        <dbReference type="ARBA" id="ARBA00004370"/>
    </source>
</evidence>
<keyword evidence="6" id="KW-1015">Disulfide bond</keyword>
<keyword evidence="7" id="KW-0393">Immunoglobulin domain</keyword>
<dbReference type="SUPFAM" id="SSF48726">
    <property type="entry name" value="Immunoglobulin"/>
    <property type="match status" value="1"/>
</dbReference>
<evidence type="ECO:0000256" key="3">
    <source>
        <dbReference type="ARBA" id="ARBA00022729"/>
    </source>
</evidence>
<evidence type="ECO:0000313" key="10">
    <source>
        <dbReference type="Proteomes" id="UP000515163"/>
    </source>
</evidence>
<dbReference type="InterPro" id="IPR013783">
    <property type="entry name" value="Ig-like_fold"/>
</dbReference>
<protein>
    <submittedName>
        <fullName evidence="11">Uncharacterized protein LOC116292038 isoform X1</fullName>
    </submittedName>
</protein>
<feature type="compositionally biased region" description="Polar residues" evidence="8">
    <location>
        <begin position="237"/>
        <end position="246"/>
    </location>
</feature>
<dbReference type="InParanoid" id="A0A6P8HR73"/>
<evidence type="ECO:0000313" key="11">
    <source>
        <dbReference type="RefSeq" id="XP_031555135.1"/>
    </source>
</evidence>
<feature type="transmembrane region" description="Helical" evidence="9">
    <location>
        <begin position="387"/>
        <end position="410"/>
    </location>
</feature>
<evidence type="ECO:0000256" key="8">
    <source>
        <dbReference type="SAM" id="MobiDB-lite"/>
    </source>
</evidence>
<dbReference type="GO" id="GO:0016020">
    <property type="term" value="C:membrane"/>
    <property type="evidence" value="ECO:0007669"/>
    <property type="project" value="UniProtKB-SubCell"/>
</dbReference>
<comment type="subcellular location">
    <subcellularLocation>
        <location evidence="1">Membrane</location>
    </subcellularLocation>
</comment>
<keyword evidence="2 9" id="KW-0812">Transmembrane</keyword>
<evidence type="ECO:0000256" key="4">
    <source>
        <dbReference type="ARBA" id="ARBA00022989"/>
    </source>
</evidence>
<evidence type="ECO:0000256" key="5">
    <source>
        <dbReference type="ARBA" id="ARBA00023136"/>
    </source>
</evidence>
<evidence type="ECO:0000256" key="9">
    <source>
        <dbReference type="SAM" id="Phobius"/>
    </source>
</evidence>
<dbReference type="PANTHER" id="PTHR13869">
    <property type="entry name" value="MYELIN P0 RELATED"/>
    <property type="match status" value="1"/>
</dbReference>
<keyword evidence="3" id="KW-0732">Signal</keyword>